<keyword evidence="2" id="KW-0238">DNA-binding</keyword>
<name>A0A1R1F4B4_9BACL</name>
<dbReference type="Pfam" id="PF12833">
    <property type="entry name" value="HTH_18"/>
    <property type="match status" value="1"/>
</dbReference>
<dbReference type="EMBL" id="MRTP01000001">
    <property type="protein sequence ID" value="OMF58891.1"/>
    <property type="molecule type" value="Genomic_DNA"/>
</dbReference>
<dbReference type="SUPFAM" id="SSF46689">
    <property type="entry name" value="Homeodomain-like"/>
    <property type="match status" value="2"/>
</dbReference>
<dbReference type="InterPro" id="IPR037923">
    <property type="entry name" value="HTH-like"/>
</dbReference>
<evidence type="ECO:0000256" key="2">
    <source>
        <dbReference type="ARBA" id="ARBA00023125"/>
    </source>
</evidence>
<dbReference type="InterPro" id="IPR020449">
    <property type="entry name" value="Tscrpt_reg_AraC-type_HTH"/>
</dbReference>
<evidence type="ECO:0000259" key="4">
    <source>
        <dbReference type="PROSITE" id="PS01124"/>
    </source>
</evidence>
<dbReference type="PROSITE" id="PS00041">
    <property type="entry name" value="HTH_ARAC_FAMILY_1"/>
    <property type="match status" value="1"/>
</dbReference>
<keyword evidence="1" id="KW-0805">Transcription regulation</keyword>
<evidence type="ECO:0000256" key="1">
    <source>
        <dbReference type="ARBA" id="ARBA00023015"/>
    </source>
</evidence>
<gene>
    <name evidence="5" type="ORF">BK138_10540</name>
</gene>
<organism evidence="5 6">
    <name type="scientific">Paenibacillus rhizosphaerae</name>
    <dbReference type="NCBI Taxonomy" id="297318"/>
    <lineage>
        <taxon>Bacteria</taxon>
        <taxon>Bacillati</taxon>
        <taxon>Bacillota</taxon>
        <taxon>Bacilli</taxon>
        <taxon>Bacillales</taxon>
        <taxon>Paenibacillaceae</taxon>
        <taxon>Paenibacillus</taxon>
    </lineage>
</organism>
<dbReference type="PRINTS" id="PR00032">
    <property type="entry name" value="HTHARAC"/>
</dbReference>
<dbReference type="SMART" id="SM00342">
    <property type="entry name" value="HTH_ARAC"/>
    <property type="match status" value="1"/>
</dbReference>
<keyword evidence="6" id="KW-1185">Reference proteome</keyword>
<dbReference type="PANTHER" id="PTHR43280">
    <property type="entry name" value="ARAC-FAMILY TRANSCRIPTIONAL REGULATOR"/>
    <property type="match status" value="1"/>
</dbReference>
<comment type="caution">
    <text evidence="5">The sequence shown here is derived from an EMBL/GenBank/DDBJ whole genome shotgun (WGS) entry which is preliminary data.</text>
</comment>
<proteinExistence type="predicted"/>
<dbReference type="Gene3D" id="2.60.120.10">
    <property type="entry name" value="Jelly Rolls"/>
    <property type="match status" value="1"/>
</dbReference>
<dbReference type="InterPro" id="IPR018062">
    <property type="entry name" value="HTH_AraC-typ_CS"/>
</dbReference>
<evidence type="ECO:0000256" key="3">
    <source>
        <dbReference type="ARBA" id="ARBA00023163"/>
    </source>
</evidence>
<dbReference type="InterPro" id="IPR003313">
    <property type="entry name" value="AraC-bd"/>
</dbReference>
<dbReference type="GO" id="GO:0003700">
    <property type="term" value="F:DNA-binding transcription factor activity"/>
    <property type="evidence" value="ECO:0007669"/>
    <property type="project" value="InterPro"/>
</dbReference>
<keyword evidence="3" id="KW-0804">Transcription</keyword>
<dbReference type="PANTHER" id="PTHR43280:SF28">
    <property type="entry name" value="HTH-TYPE TRANSCRIPTIONAL ACTIVATOR RHAS"/>
    <property type="match status" value="1"/>
</dbReference>
<dbReference type="Proteomes" id="UP000187172">
    <property type="component" value="Unassembled WGS sequence"/>
</dbReference>
<dbReference type="InterPro" id="IPR018060">
    <property type="entry name" value="HTH_AraC"/>
</dbReference>
<evidence type="ECO:0000313" key="5">
    <source>
        <dbReference type="EMBL" id="OMF58891.1"/>
    </source>
</evidence>
<dbReference type="GO" id="GO:0043565">
    <property type="term" value="F:sequence-specific DNA binding"/>
    <property type="evidence" value="ECO:0007669"/>
    <property type="project" value="InterPro"/>
</dbReference>
<reference evidence="5 6" key="1">
    <citation type="submission" date="2016-11" db="EMBL/GenBank/DDBJ databases">
        <title>Paenibacillus species isolates.</title>
        <authorList>
            <person name="Beno S.M."/>
        </authorList>
    </citation>
    <scope>NUCLEOTIDE SEQUENCE [LARGE SCALE GENOMIC DNA]</scope>
    <source>
        <strain evidence="5 6">FSL R5-0378</strain>
    </source>
</reference>
<dbReference type="RefSeq" id="WP_076169131.1">
    <property type="nucleotide sequence ID" value="NZ_MRTP01000001.1"/>
</dbReference>
<dbReference type="SUPFAM" id="SSF51215">
    <property type="entry name" value="Regulatory protein AraC"/>
    <property type="match status" value="1"/>
</dbReference>
<sequence>MTIQSVFRRANQICNRELTRLEEAGLSIAIMYWGFMPTHYDNSMHRHSFFEACYVVDGEGAYIEQGKEYPLKKGTAFLSLPGVWHQIQSETGLTLVYAAFEVDEKHTGSPYLEAYRHLAEHGQPVVDGADEQPAGHLWDALISMFLTPKPALQPVLSHVSMSLMLSILSLHGTQQQDTPDAGSDVAAAEENSLFRQVKLFIDDNLGEELTLALVAGHLHISSRHLTRLFQANLSQSFVHYIQERRVRRASQLLLQSDLPVKDIASQCGFQSVHYFTRIFTRRLGVSPAKFRRSQFTEGRSGKEHFPPNMS</sequence>
<dbReference type="Pfam" id="PF02311">
    <property type="entry name" value="AraC_binding"/>
    <property type="match status" value="1"/>
</dbReference>
<dbReference type="STRING" id="297318.BK138_10540"/>
<dbReference type="PROSITE" id="PS01124">
    <property type="entry name" value="HTH_ARAC_FAMILY_2"/>
    <property type="match status" value="1"/>
</dbReference>
<dbReference type="AlphaFoldDB" id="A0A1R1F4B4"/>
<accession>A0A1R1F4B4</accession>
<evidence type="ECO:0000313" key="6">
    <source>
        <dbReference type="Proteomes" id="UP000187172"/>
    </source>
</evidence>
<feature type="domain" description="HTH araC/xylS-type" evidence="4">
    <location>
        <begin position="195"/>
        <end position="293"/>
    </location>
</feature>
<dbReference type="InterPro" id="IPR014710">
    <property type="entry name" value="RmlC-like_jellyroll"/>
</dbReference>
<dbReference type="Gene3D" id="1.10.10.60">
    <property type="entry name" value="Homeodomain-like"/>
    <property type="match status" value="2"/>
</dbReference>
<dbReference type="InterPro" id="IPR009057">
    <property type="entry name" value="Homeodomain-like_sf"/>
</dbReference>
<dbReference type="CDD" id="cd02208">
    <property type="entry name" value="cupin_RmlC-like"/>
    <property type="match status" value="1"/>
</dbReference>
<protein>
    <recommendedName>
        <fullName evidence="4">HTH araC/xylS-type domain-containing protein</fullName>
    </recommendedName>
</protein>